<dbReference type="RefSeq" id="WP_272088755.1">
    <property type="nucleotide sequence ID" value="NZ_JAQNDL010000002.1"/>
</dbReference>
<sequence length="365" mass="37217">MRTTYAWSRLAGGAVLASTCALLFALPRLADACGATLPELHESVPADGDTYPANAALLFWGDGITLDKVTVTVDGEPAALVDAPLAAGLAPLAAKVEPEPQPGQTVVVAGEFCGEGENCPASISFIAGARDVTAPSPDVEKSFFAVFEHAQYTMTSGCDQFEIEQTLYVHLEQPAPTAGEALPLFVMEWDPGGEFEGHGLHRTARGPSSTTVVPITLAVDRLGGADVRTDVCLEVVAIDAAGNAAAPFELCPPCFVRTDEAPQPDGSGPPDEPVWSDADAVPGSACAAAVETTGEESETGEAPTTGEAPMTGEAGSETGGSDATDSATGGEDGPEKGCACASDGTGGAGWLALFGLLGLRRRRRA</sequence>
<evidence type="ECO:0000313" key="3">
    <source>
        <dbReference type="EMBL" id="MDC0720265.1"/>
    </source>
</evidence>
<dbReference type="EMBL" id="JAQNDL010000002">
    <property type="protein sequence ID" value="MDC0720265.1"/>
    <property type="molecule type" value="Genomic_DNA"/>
</dbReference>
<protein>
    <submittedName>
        <fullName evidence="3">MYXO-CTERM sorting domain-containing protein</fullName>
    </submittedName>
</protein>
<dbReference type="NCBIfam" id="TIGR03382">
    <property type="entry name" value="GC_trans_RRR"/>
    <property type="match status" value="1"/>
</dbReference>
<feature type="chain" id="PRO_5045254192" evidence="2">
    <location>
        <begin position="31"/>
        <end position="365"/>
    </location>
</feature>
<keyword evidence="2" id="KW-0732">Signal</keyword>
<evidence type="ECO:0000256" key="2">
    <source>
        <dbReference type="SAM" id="SignalP"/>
    </source>
</evidence>
<comment type="caution">
    <text evidence="3">The sequence shown here is derived from an EMBL/GenBank/DDBJ whole genome shotgun (WGS) entry which is preliminary data.</text>
</comment>
<reference evidence="3 4" key="1">
    <citation type="submission" date="2022-11" db="EMBL/GenBank/DDBJ databases">
        <title>Minimal conservation of predation-associated metabolite biosynthetic gene clusters underscores biosynthetic potential of Myxococcota including descriptions for ten novel species: Archangium lansinium sp. nov., Myxococcus landrumus sp. nov., Nannocystis bai.</title>
        <authorList>
            <person name="Ahearne A."/>
            <person name="Stevens C."/>
            <person name="Dowd S."/>
        </authorList>
    </citation>
    <scope>NUCLEOTIDE SEQUENCE [LARGE SCALE GENOMIC DNA]</scope>
    <source>
        <strain evidence="3 4">BB15-2</strain>
    </source>
</reference>
<evidence type="ECO:0000256" key="1">
    <source>
        <dbReference type="SAM" id="MobiDB-lite"/>
    </source>
</evidence>
<gene>
    <name evidence="3" type="ORF">POL25_25420</name>
</gene>
<evidence type="ECO:0000313" key="4">
    <source>
        <dbReference type="Proteomes" id="UP001221686"/>
    </source>
</evidence>
<organism evidence="3 4">
    <name type="scientific">Nannocystis bainbridge</name>
    <dbReference type="NCBI Taxonomy" id="2995303"/>
    <lineage>
        <taxon>Bacteria</taxon>
        <taxon>Pseudomonadati</taxon>
        <taxon>Myxococcota</taxon>
        <taxon>Polyangia</taxon>
        <taxon>Nannocystales</taxon>
        <taxon>Nannocystaceae</taxon>
        <taxon>Nannocystis</taxon>
    </lineage>
</organism>
<dbReference type="Proteomes" id="UP001221686">
    <property type="component" value="Unassembled WGS sequence"/>
</dbReference>
<name>A0ABT5E313_9BACT</name>
<accession>A0ABT5E313</accession>
<dbReference type="NCBIfam" id="TIGR03901">
    <property type="entry name" value="MYXO-CTERM"/>
    <property type="match status" value="1"/>
</dbReference>
<keyword evidence="4" id="KW-1185">Reference proteome</keyword>
<feature type="region of interest" description="Disordered" evidence="1">
    <location>
        <begin position="261"/>
        <end position="348"/>
    </location>
</feature>
<feature type="signal peptide" evidence="2">
    <location>
        <begin position="1"/>
        <end position="30"/>
    </location>
</feature>
<proteinExistence type="predicted"/>
<dbReference type="InterPro" id="IPR017756">
    <property type="entry name" value="TM_Gly-Cys-Arg_CS"/>
</dbReference>
<dbReference type="InterPro" id="IPR024038">
    <property type="entry name" value="MYXO-CTERM"/>
</dbReference>